<sequence length="187" mass="20688">MKKFLKHNILRLKIWKYKFLSTNAHTIGKPKRIQPLLIEGDGKLHFGNNVSFGIYRAPYLYSGYSYVEARGEKSEIFFEANVAINNSCVITAEKKITISKNTVIGYNCHISDSSFHNLATDIRHETDPNPEEVHIGENVFIGNNVTILKGVKLGKNVVVGSGAIVTKSFPDNVVIAGVPAKIVSEIS</sequence>
<dbReference type="Pfam" id="PF00132">
    <property type="entry name" value="Hexapep"/>
    <property type="match status" value="1"/>
</dbReference>
<dbReference type="Gene3D" id="2.160.10.10">
    <property type="entry name" value="Hexapeptide repeat proteins"/>
    <property type="match status" value="1"/>
</dbReference>
<accession>A0ABR7QBT6</accession>
<proteinExistence type="predicted"/>
<dbReference type="PANTHER" id="PTHR23416">
    <property type="entry name" value="SIALIC ACID SYNTHASE-RELATED"/>
    <property type="match status" value="1"/>
</dbReference>
<dbReference type="PANTHER" id="PTHR23416:SF78">
    <property type="entry name" value="LIPOPOLYSACCHARIDE BIOSYNTHESIS O-ACETYL TRANSFERASE WBBJ-RELATED"/>
    <property type="match status" value="1"/>
</dbReference>
<comment type="caution">
    <text evidence="1">The sequence shown here is derived from an EMBL/GenBank/DDBJ whole genome shotgun (WGS) entry which is preliminary data.</text>
</comment>
<dbReference type="GO" id="GO:0016746">
    <property type="term" value="F:acyltransferase activity"/>
    <property type="evidence" value="ECO:0007669"/>
    <property type="project" value="UniProtKB-KW"/>
</dbReference>
<organism evidence="1 2">
    <name type="scientific">Kordia aestuariivivens</name>
    <dbReference type="NCBI Taxonomy" id="2759037"/>
    <lineage>
        <taxon>Bacteria</taxon>
        <taxon>Pseudomonadati</taxon>
        <taxon>Bacteroidota</taxon>
        <taxon>Flavobacteriia</taxon>
        <taxon>Flavobacteriales</taxon>
        <taxon>Flavobacteriaceae</taxon>
        <taxon>Kordia</taxon>
    </lineage>
</organism>
<dbReference type="SUPFAM" id="SSF51161">
    <property type="entry name" value="Trimeric LpxA-like enzymes"/>
    <property type="match status" value="1"/>
</dbReference>
<evidence type="ECO:0000313" key="1">
    <source>
        <dbReference type="EMBL" id="MBC8756030.1"/>
    </source>
</evidence>
<dbReference type="InterPro" id="IPR051159">
    <property type="entry name" value="Hexapeptide_acetyltransf"/>
</dbReference>
<gene>
    <name evidence="1" type="ORF">H2O64_15235</name>
</gene>
<protein>
    <submittedName>
        <fullName evidence="1">Acyltransferase</fullName>
    </submittedName>
</protein>
<keyword evidence="1" id="KW-0012">Acyltransferase</keyword>
<dbReference type="RefSeq" id="WP_187563070.1">
    <property type="nucleotide sequence ID" value="NZ_JACGWS010000009.1"/>
</dbReference>
<evidence type="ECO:0000313" key="2">
    <source>
        <dbReference type="Proteomes" id="UP000619238"/>
    </source>
</evidence>
<dbReference type="InterPro" id="IPR011004">
    <property type="entry name" value="Trimer_LpxA-like_sf"/>
</dbReference>
<dbReference type="EMBL" id="JACGWS010000009">
    <property type="protein sequence ID" value="MBC8756030.1"/>
    <property type="molecule type" value="Genomic_DNA"/>
</dbReference>
<keyword evidence="1" id="KW-0808">Transferase</keyword>
<dbReference type="InterPro" id="IPR001451">
    <property type="entry name" value="Hexapep"/>
</dbReference>
<keyword evidence="2" id="KW-1185">Reference proteome</keyword>
<dbReference type="Proteomes" id="UP000619238">
    <property type="component" value="Unassembled WGS sequence"/>
</dbReference>
<name>A0ABR7QBT6_9FLAO</name>
<dbReference type="CDD" id="cd04647">
    <property type="entry name" value="LbH_MAT_like"/>
    <property type="match status" value="1"/>
</dbReference>
<reference evidence="1 2" key="1">
    <citation type="submission" date="2020-07" db="EMBL/GenBank/DDBJ databases">
        <title>Description of Kordia aestuariivivens sp. nov., isolated from a tidal flat.</title>
        <authorList>
            <person name="Park S."/>
            <person name="Yoon J.-H."/>
        </authorList>
    </citation>
    <scope>NUCLEOTIDE SEQUENCE [LARGE SCALE GENOMIC DNA]</scope>
    <source>
        <strain evidence="1 2">YSTF-M3</strain>
    </source>
</reference>